<dbReference type="EMBL" id="JBKBDE010000004">
    <property type="protein sequence ID" value="MFN6551801.1"/>
    <property type="molecule type" value="Genomic_DNA"/>
</dbReference>
<dbReference type="InterPro" id="IPR032710">
    <property type="entry name" value="NTF2-like_dom_sf"/>
</dbReference>
<dbReference type="Gene3D" id="3.10.450.50">
    <property type="match status" value="1"/>
</dbReference>
<gene>
    <name evidence="2" type="ORF">ACK4CP_15450</name>
</gene>
<accession>A0ABW9LZI7</accession>
<evidence type="ECO:0000313" key="3">
    <source>
        <dbReference type="Proteomes" id="UP001635817"/>
    </source>
</evidence>
<feature type="region of interest" description="Disordered" evidence="1">
    <location>
        <begin position="150"/>
        <end position="171"/>
    </location>
</feature>
<protein>
    <recommendedName>
        <fullName evidence="4">SnoaL-like domain-containing protein</fullName>
    </recommendedName>
</protein>
<dbReference type="SUPFAM" id="SSF54427">
    <property type="entry name" value="NTF2-like"/>
    <property type="match status" value="1"/>
</dbReference>
<proteinExistence type="predicted"/>
<dbReference type="Proteomes" id="UP001635817">
    <property type="component" value="Unassembled WGS sequence"/>
</dbReference>
<evidence type="ECO:0000313" key="2">
    <source>
        <dbReference type="EMBL" id="MFN6551801.1"/>
    </source>
</evidence>
<sequence length="171" mass="19335">MAKMTAEEMDHILIVHEIAEFDNDVEAVMATLADNPQYELPNMGWHIKGEVAVRELYNRWLSGADKRNIWAEKRVQAYSADGDAMIRDAFVFYDNDAGERVTSRYSTAFSFENGKISGERMFMEPPFAKVMNDILGPDFGEIEGVSRIETMGPPPVPRLDRAAEHAARPNH</sequence>
<evidence type="ECO:0000256" key="1">
    <source>
        <dbReference type="SAM" id="MobiDB-lite"/>
    </source>
</evidence>
<feature type="compositionally biased region" description="Basic and acidic residues" evidence="1">
    <location>
        <begin position="158"/>
        <end position="171"/>
    </location>
</feature>
<organism evidence="2 3">
    <name type="scientific">Mycolicibacterium septicum</name>
    <dbReference type="NCBI Taxonomy" id="98668"/>
    <lineage>
        <taxon>Bacteria</taxon>
        <taxon>Bacillati</taxon>
        <taxon>Actinomycetota</taxon>
        <taxon>Actinomycetes</taxon>
        <taxon>Mycobacteriales</taxon>
        <taxon>Mycobacteriaceae</taxon>
        <taxon>Mycolicibacterium</taxon>
    </lineage>
</organism>
<name>A0ABW9LZI7_9MYCO</name>
<comment type="caution">
    <text evidence="2">The sequence shown here is derived from an EMBL/GenBank/DDBJ whole genome shotgun (WGS) entry which is preliminary data.</text>
</comment>
<reference evidence="2 3" key="1">
    <citation type="submission" date="2024-12" db="EMBL/GenBank/DDBJ databases">
        <title>The coexistence of Mycolicibacterium septicum and Mycolicibacterium nivoides in clinical samples.</title>
        <authorList>
            <person name="Wang C."/>
            <person name="Feng Y."/>
            <person name="Zong Z."/>
        </authorList>
    </citation>
    <scope>NUCLEOTIDE SEQUENCE [LARGE SCALE GENOMIC DNA]</scope>
    <source>
        <strain evidence="2 3">120310</strain>
    </source>
</reference>
<dbReference type="RefSeq" id="WP_409550382.1">
    <property type="nucleotide sequence ID" value="NZ_JBKBDE010000004.1"/>
</dbReference>
<evidence type="ECO:0008006" key="4">
    <source>
        <dbReference type="Google" id="ProtNLM"/>
    </source>
</evidence>
<keyword evidence="3" id="KW-1185">Reference proteome</keyword>